<dbReference type="EMBL" id="NGJZ01000004">
    <property type="protein sequence ID" value="RSU06166.1"/>
    <property type="molecule type" value="Genomic_DNA"/>
</dbReference>
<evidence type="ECO:0000313" key="3">
    <source>
        <dbReference type="Proteomes" id="UP000288669"/>
    </source>
</evidence>
<dbReference type="RefSeq" id="WP_126826518.1">
    <property type="nucleotide sequence ID" value="NZ_JBHLWU010000003.1"/>
</dbReference>
<proteinExistence type="predicted"/>
<feature type="region of interest" description="Disordered" evidence="1">
    <location>
        <begin position="80"/>
        <end position="101"/>
    </location>
</feature>
<keyword evidence="3" id="KW-1185">Reference proteome</keyword>
<dbReference type="Proteomes" id="UP000288669">
    <property type="component" value="Unassembled WGS sequence"/>
</dbReference>
<comment type="caution">
    <text evidence="2">The sequence shown here is derived from an EMBL/GenBank/DDBJ whole genome shotgun (WGS) entry which is preliminary data.</text>
</comment>
<protein>
    <submittedName>
        <fullName evidence="2">Uncharacterized protein</fullName>
    </submittedName>
</protein>
<accession>A0A430AEZ2</accession>
<dbReference type="AlphaFoldDB" id="A0A430AEZ2"/>
<gene>
    <name evidence="2" type="ORF">CBF30_10640</name>
</gene>
<name>A0A430AEZ2_9ENTE</name>
<evidence type="ECO:0000313" key="2">
    <source>
        <dbReference type="EMBL" id="RSU06166.1"/>
    </source>
</evidence>
<organism evidence="2 3">
    <name type="scientific">Vagococcus entomophilus</name>
    <dbReference type="NCBI Taxonomy" id="1160095"/>
    <lineage>
        <taxon>Bacteria</taxon>
        <taxon>Bacillati</taxon>
        <taxon>Bacillota</taxon>
        <taxon>Bacilli</taxon>
        <taxon>Lactobacillales</taxon>
        <taxon>Enterococcaceae</taxon>
        <taxon>Vagococcus</taxon>
    </lineage>
</organism>
<evidence type="ECO:0000256" key="1">
    <source>
        <dbReference type="SAM" id="MobiDB-lite"/>
    </source>
</evidence>
<reference evidence="2 3" key="1">
    <citation type="submission" date="2017-05" db="EMBL/GenBank/DDBJ databases">
        <title>Vagococcus spp. assemblies.</title>
        <authorList>
            <person name="Gulvik C.A."/>
        </authorList>
    </citation>
    <scope>NUCLEOTIDE SEQUENCE [LARGE SCALE GENOMIC DNA]</scope>
    <source>
        <strain evidence="2 3">DSM 24756</strain>
    </source>
</reference>
<sequence>MTDEDQLTQNYTKKRLELEQEEDSLIAANHSGEQMIHETFDFIQRFAYDSSTSSEYEVIDRAKTELSRLEYEYNEKIEAEKKQVRQRQDDADREYKSAWRQ</sequence>